<dbReference type="Gramene" id="KCW57743">
    <property type="protein sequence ID" value="KCW57743"/>
    <property type="gene ID" value="EUGRSUZ_H00495"/>
</dbReference>
<dbReference type="Pfam" id="PF02115">
    <property type="entry name" value="Rho_GDI"/>
    <property type="match status" value="1"/>
</dbReference>
<evidence type="ECO:0000313" key="6">
    <source>
        <dbReference type="EMBL" id="KCW57743.1"/>
    </source>
</evidence>
<sequence length="237" mass="26745">MSTVAAGTLALPTPKDAGFKSLDETEDAKIEQEAGRAGSDPKEEGDDGKLTSEEEQDSGLKLSLKEQIEKDKDEGRLRRWKEQLFGRADVSAFEYGVGNKAPEVKILTLSIQSPGRPDVDLPFSLGASNNPKRSLFTLKEGSRYRTKFSFNVSNSTVSGLKYAYTVWKTGIRVENTKIMIGSFSPRQEPYTYELEEETIPCGLFARGSYFVRTKFVDDEGKCYMDFSYYFEIRKNWQ</sequence>
<dbReference type="InParanoid" id="A0A059AV49"/>
<keyword evidence="4" id="KW-0963">Cytoplasm</keyword>
<accession>A0A059AV49</accession>
<feature type="region of interest" description="Disordered" evidence="5">
    <location>
        <begin position="1"/>
        <end position="67"/>
    </location>
</feature>
<evidence type="ECO:0000256" key="2">
    <source>
        <dbReference type="ARBA" id="ARBA00009758"/>
    </source>
</evidence>
<dbReference type="GO" id="GO:0016020">
    <property type="term" value="C:membrane"/>
    <property type="evidence" value="ECO:0000318"/>
    <property type="project" value="GO_Central"/>
</dbReference>
<dbReference type="FunFam" id="2.70.50.30:FF:000004">
    <property type="entry name" value="Rho GDP-dissociation inhibitor 1"/>
    <property type="match status" value="1"/>
</dbReference>
<protein>
    <recommendedName>
        <fullName evidence="7">Rho GDP-dissociation inhibitor 1</fullName>
    </recommendedName>
</protein>
<dbReference type="EMBL" id="KK198760">
    <property type="protein sequence ID" value="KCW57743.1"/>
    <property type="molecule type" value="Genomic_DNA"/>
</dbReference>
<dbReference type="GO" id="GO:0007266">
    <property type="term" value="P:Rho protein signal transduction"/>
    <property type="evidence" value="ECO:0000318"/>
    <property type="project" value="GO_Central"/>
</dbReference>
<evidence type="ECO:0000256" key="3">
    <source>
        <dbReference type="ARBA" id="ARBA00022468"/>
    </source>
</evidence>
<dbReference type="GO" id="GO:0005829">
    <property type="term" value="C:cytosol"/>
    <property type="evidence" value="ECO:0000318"/>
    <property type="project" value="GO_Central"/>
</dbReference>
<evidence type="ECO:0000256" key="5">
    <source>
        <dbReference type="SAM" id="MobiDB-lite"/>
    </source>
</evidence>
<comment type="similarity">
    <text evidence="2">Belongs to the Rho GDI family.</text>
</comment>
<dbReference type="InterPro" id="IPR024792">
    <property type="entry name" value="RhoGDI_dom_sf"/>
</dbReference>
<dbReference type="OMA" id="YLAMNYH"/>
<comment type="subcellular location">
    <subcellularLocation>
        <location evidence="1">Cytoplasm</location>
    </subcellularLocation>
</comment>
<dbReference type="PANTHER" id="PTHR10980:SF61">
    <property type="entry name" value="OS01G0913600 PROTEIN"/>
    <property type="match status" value="1"/>
</dbReference>
<organism evidence="6">
    <name type="scientific">Eucalyptus grandis</name>
    <name type="common">Flooded gum</name>
    <dbReference type="NCBI Taxonomy" id="71139"/>
    <lineage>
        <taxon>Eukaryota</taxon>
        <taxon>Viridiplantae</taxon>
        <taxon>Streptophyta</taxon>
        <taxon>Embryophyta</taxon>
        <taxon>Tracheophyta</taxon>
        <taxon>Spermatophyta</taxon>
        <taxon>Magnoliopsida</taxon>
        <taxon>eudicotyledons</taxon>
        <taxon>Gunneridae</taxon>
        <taxon>Pentapetalae</taxon>
        <taxon>rosids</taxon>
        <taxon>malvids</taxon>
        <taxon>Myrtales</taxon>
        <taxon>Myrtaceae</taxon>
        <taxon>Myrtoideae</taxon>
        <taxon>Eucalypteae</taxon>
        <taxon>Eucalyptus</taxon>
    </lineage>
</organism>
<keyword evidence="3" id="KW-0343">GTPase activation</keyword>
<dbReference type="InterPro" id="IPR014756">
    <property type="entry name" value="Ig_E-set"/>
</dbReference>
<dbReference type="eggNOG" id="KOG3205">
    <property type="taxonomic scope" value="Eukaryota"/>
</dbReference>
<dbReference type="InterPro" id="IPR000406">
    <property type="entry name" value="Rho_GDI"/>
</dbReference>
<reference evidence="6" key="1">
    <citation type="submission" date="2013-07" db="EMBL/GenBank/DDBJ databases">
        <title>The genome of Eucalyptus grandis.</title>
        <authorList>
            <person name="Schmutz J."/>
            <person name="Hayes R."/>
            <person name="Myburg A."/>
            <person name="Tuskan G."/>
            <person name="Grattapaglia D."/>
            <person name="Rokhsar D.S."/>
        </authorList>
    </citation>
    <scope>NUCLEOTIDE SEQUENCE</scope>
    <source>
        <tissue evidence="6">Leaf extractions</tissue>
    </source>
</reference>
<dbReference type="AlphaFoldDB" id="A0A059AV49"/>
<dbReference type="OrthoDB" id="1683373at2759"/>
<feature type="compositionally biased region" description="Basic and acidic residues" evidence="5">
    <location>
        <begin position="17"/>
        <end position="52"/>
    </location>
</feature>
<dbReference type="GO" id="GO:0005096">
    <property type="term" value="F:GTPase activator activity"/>
    <property type="evidence" value="ECO:0007669"/>
    <property type="project" value="UniProtKB-KW"/>
</dbReference>
<name>A0A059AV49_EUCGR</name>
<evidence type="ECO:0000256" key="4">
    <source>
        <dbReference type="ARBA" id="ARBA00022490"/>
    </source>
</evidence>
<gene>
    <name evidence="6" type="ORF">EUGRSUZ_H00495</name>
</gene>
<evidence type="ECO:0008006" key="7">
    <source>
        <dbReference type="Google" id="ProtNLM"/>
    </source>
</evidence>
<dbReference type="Gene3D" id="2.70.50.30">
    <property type="entry name" value="Coagulation Factor XIII, subunit A, domain 1"/>
    <property type="match status" value="1"/>
</dbReference>
<evidence type="ECO:0000256" key="1">
    <source>
        <dbReference type="ARBA" id="ARBA00004496"/>
    </source>
</evidence>
<proteinExistence type="inferred from homology"/>
<dbReference type="SUPFAM" id="SSF81296">
    <property type="entry name" value="E set domains"/>
    <property type="match status" value="1"/>
</dbReference>
<dbReference type="GO" id="GO:0005094">
    <property type="term" value="F:Rho GDP-dissociation inhibitor activity"/>
    <property type="evidence" value="ECO:0000318"/>
    <property type="project" value="GO_Central"/>
</dbReference>
<dbReference type="PANTHER" id="PTHR10980">
    <property type="entry name" value="RHO GDP-DISSOCIATION INHIBITOR"/>
    <property type="match status" value="1"/>
</dbReference>
<dbReference type="STRING" id="71139.A0A059AV49"/>
<dbReference type="KEGG" id="egr:104456330"/>